<keyword evidence="3" id="KW-1185">Reference proteome</keyword>
<dbReference type="InterPro" id="IPR051910">
    <property type="entry name" value="ComF/GntX_DNA_util-trans"/>
</dbReference>
<dbReference type="Gene3D" id="3.40.50.2020">
    <property type="match status" value="1"/>
</dbReference>
<evidence type="ECO:0000313" key="3">
    <source>
        <dbReference type="Proteomes" id="UP000184232"/>
    </source>
</evidence>
<protein>
    <submittedName>
        <fullName evidence="2">ComF family protein</fullName>
    </submittedName>
</protein>
<comment type="similarity">
    <text evidence="1">Belongs to the ComF/GntX family.</text>
</comment>
<evidence type="ECO:0000313" key="2">
    <source>
        <dbReference type="EMBL" id="SHI74137.1"/>
    </source>
</evidence>
<dbReference type="STRING" id="683124.SAMN05444337_0683"/>
<dbReference type="PANTHER" id="PTHR47505">
    <property type="entry name" value="DNA UTILIZATION PROTEIN YHGH"/>
    <property type="match status" value="1"/>
</dbReference>
<gene>
    <name evidence="2" type="ORF">SAMN05444337_0683</name>
</gene>
<dbReference type="InterPro" id="IPR029057">
    <property type="entry name" value="PRTase-like"/>
</dbReference>
<dbReference type="InterPro" id="IPR000836">
    <property type="entry name" value="PRTase_dom"/>
</dbReference>
<dbReference type="SUPFAM" id="SSF53271">
    <property type="entry name" value="PRTase-like"/>
    <property type="match status" value="1"/>
</dbReference>
<name>A0A1M6DLD4_9FLAO</name>
<organism evidence="2 3">
    <name type="scientific">Flavobacterium haoranii</name>
    <dbReference type="NCBI Taxonomy" id="683124"/>
    <lineage>
        <taxon>Bacteria</taxon>
        <taxon>Pseudomonadati</taxon>
        <taxon>Bacteroidota</taxon>
        <taxon>Flavobacteriia</taxon>
        <taxon>Flavobacteriales</taxon>
        <taxon>Flavobacteriaceae</taxon>
        <taxon>Flavobacterium</taxon>
    </lineage>
</organism>
<dbReference type="Proteomes" id="UP000184232">
    <property type="component" value="Unassembled WGS sequence"/>
</dbReference>
<reference evidence="3" key="1">
    <citation type="submission" date="2016-11" db="EMBL/GenBank/DDBJ databases">
        <authorList>
            <person name="Varghese N."/>
            <person name="Submissions S."/>
        </authorList>
    </citation>
    <scope>NUCLEOTIDE SEQUENCE [LARGE SCALE GENOMIC DNA]</scope>
    <source>
        <strain evidence="3">DSM 22807</strain>
    </source>
</reference>
<dbReference type="EMBL" id="FQZH01000001">
    <property type="protein sequence ID" value="SHI74137.1"/>
    <property type="molecule type" value="Genomic_DNA"/>
</dbReference>
<proteinExistence type="inferred from homology"/>
<sequence length="247" mass="28751">MGYFYQIKLFYIFIIIKFDKMLKNLLNLIYPRLCVGCNTLLLTNETTICSKCLHHLPYTYHWKNHKNDTTKKFEGLLPIEFGISFLYFQKEGIVQEAIHKLKYKGKQEVGTILGDLMSAEIKEFIINQKVDAIIPVPLHPKRLKERGYNQVESFGKAISKNLNITYNDSLLIRNVYTKTQTQKNKDSRQYNKENIFECKFQESDYNKHYLLIDDIITTGATLEKCGKAILKIPNSKVSILTIGYTQS</sequence>
<dbReference type="CDD" id="cd06223">
    <property type="entry name" value="PRTases_typeI"/>
    <property type="match status" value="1"/>
</dbReference>
<evidence type="ECO:0000256" key="1">
    <source>
        <dbReference type="ARBA" id="ARBA00008007"/>
    </source>
</evidence>
<dbReference type="PANTHER" id="PTHR47505:SF1">
    <property type="entry name" value="DNA UTILIZATION PROTEIN YHGH"/>
    <property type="match status" value="1"/>
</dbReference>
<dbReference type="AlphaFoldDB" id="A0A1M6DLD4"/>
<accession>A0A1M6DLD4</accession>